<evidence type="ECO:0000256" key="1">
    <source>
        <dbReference type="ARBA" id="ARBA00009249"/>
    </source>
</evidence>
<keyword evidence="2 4" id="KW-0450">Lipoyl</keyword>
<dbReference type="STRING" id="299467.A0A443SS39"/>
<comment type="subcellular location">
    <subcellularLocation>
        <location evidence="5">Mitochondrion</location>
    </subcellularLocation>
</comment>
<dbReference type="PANTHER" id="PTHR11715">
    <property type="entry name" value="GLYCINE CLEAVAGE SYSTEM H PROTEIN"/>
    <property type="match status" value="1"/>
</dbReference>
<dbReference type="Gene3D" id="2.40.50.100">
    <property type="match status" value="1"/>
</dbReference>
<dbReference type="InterPro" id="IPR011053">
    <property type="entry name" value="Single_hybrid_motif"/>
</dbReference>
<dbReference type="HAMAP" id="MF_00272">
    <property type="entry name" value="GcvH"/>
    <property type="match status" value="1"/>
</dbReference>
<comment type="subunit">
    <text evidence="5">The glycine cleavage system is composed of four proteins: P, T, L and H.</text>
</comment>
<evidence type="ECO:0000313" key="8">
    <source>
        <dbReference type="Proteomes" id="UP000288716"/>
    </source>
</evidence>
<dbReference type="PANTHER" id="PTHR11715:SF3">
    <property type="entry name" value="GLYCINE CLEAVAGE SYSTEM H PROTEIN-RELATED"/>
    <property type="match status" value="1"/>
</dbReference>
<dbReference type="InterPro" id="IPR000089">
    <property type="entry name" value="Biotin_lipoyl"/>
</dbReference>
<organism evidence="7 8">
    <name type="scientific">Leptotrombidium deliense</name>
    <dbReference type="NCBI Taxonomy" id="299467"/>
    <lineage>
        <taxon>Eukaryota</taxon>
        <taxon>Metazoa</taxon>
        <taxon>Ecdysozoa</taxon>
        <taxon>Arthropoda</taxon>
        <taxon>Chelicerata</taxon>
        <taxon>Arachnida</taxon>
        <taxon>Acari</taxon>
        <taxon>Acariformes</taxon>
        <taxon>Trombidiformes</taxon>
        <taxon>Prostigmata</taxon>
        <taxon>Anystina</taxon>
        <taxon>Parasitengona</taxon>
        <taxon>Trombiculoidea</taxon>
        <taxon>Trombiculidae</taxon>
        <taxon>Leptotrombidium</taxon>
    </lineage>
</organism>
<comment type="similarity">
    <text evidence="1 5">Belongs to the GcvH family.</text>
</comment>
<dbReference type="Proteomes" id="UP000288716">
    <property type="component" value="Unassembled WGS sequence"/>
</dbReference>
<dbReference type="EMBL" id="NCKV01000531">
    <property type="protein sequence ID" value="RWS30366.1"/>
    <property type="molecule type" value="Genomic_DNA"/>
</dbReference>
<comment type="cofactor">
    <cofactor evidence="5">
        <name>(R)-lipoate</name>
        <dbReference type="ChEBI" id="CHEBI:83088"/>
    </cofactor>
    <text evidence="5">Binds 1 lipoyl cofactor covalently.</text>
</comment>
<evidence type="ECO:0000256" key="5">
    <source>
        <dbReference type="RuleBase" id="RU364055"/>
    </source>
</evidence>
<dbReference type="InterPro" id="IPR033753">
    <property type="entry name" value="GCV_H/Fam206"/>
</dbReference>
<dbReference type="PROSITE" id="PS00189">
    <property type="entry name" value="LIPOYL"/>
    <property type="match status" value="1"/>
</dbReference>
<dbReference type="OrthoDB" id="10264154at2759"/>
<dbReference type="PROSITE" id="PS50968">
    <property type="entry name" value="BIOTINYL_LIPOYL"/>
    <property type="match status" value="1"/>
</dbReference>
<evidence type="ECO:0000259" key="6">
    <source>
        <dbReference type="PROSITE" id="PS50968"/>
    </source>
</evidence>
<dbReference type="NCBIfam" id="TIGR00527">
    <property type="entry name" value="gcvH"/>
    <property type="match status" value="1"/>
</dbReference>
<feature type="modified residue" description="N6-lipoyllysine" evidence="4">
    <location>
        <position position="107"/>
    </location>
</feature>
<keyword evidence="5" id="KW-0496">Mitochondrion</keyword>
<dbReference type="InterPro" id="IPR017453">
    <property type="entry name" value="GCV_H_sub"/>
</dbReference>
<evidence type="ECO:0000256" key="3">
    <source>
        <dbReference type="ARBA" id="ARBA00022946"/>
    </source>
</evidence>
<protein>
    <recommendedName>
        <fullName evidence="5">Glycine cleavage system H protein</fullName>
    </recommendedName>
</protein>
<accession>A0A443SS39</accession>
<comment type="caution">
    <text evidence="7">The sequence shown here is derived from an EMBL/GenBank/DDBJ whole genome shotgun (WGS) entry which is preliminary data.</text>
</comment>
<reference evidence="7 8" key="1">
    <citation type="journal article" date="2018" name="Gigascience">
        <title>Genomes of trombidid mites reveal novel predicted allergens and laterally-transferred genes associated with secondary metabolism.</title>
        <authorList>
            <person name="Dong X."/>
            <person name="Chaisiri K."/>
            <person name="Xia D."/>
            <person name="Armstrong S.D."/>
            <person name="Fang Y."/>
            <person name="Donnelly M.J."/>
            <person name="Kadowaki T."/>
            <person name="McGarry J.W."/>
            <person name="Darby A.C."/>
            <person name="Makepeace B.L."/>
        </authorList>
    </citation>
    <scope>NUCLEOTIDE SEQUENCE [LARGE SCALE GENOMIC DNA]</scope>
    <source>
        <strain evidence="7">UoL-UT</strain>
    </source>
</reference>
<gene>
    <name evidence="7" type="ORF">B4U80_06195</name>
</gene>
<dbReference type="InterPro" id="IPR002930">
    <property type="entry name" value="GCV_H"/>
</dbReference>
<dbReference type="InterPro" id="IPR003016">
    <property type="entry name" value="2-oxoA_DH_lipoyl-BS"/>
</dbReference>
<dbReference type="CDD" id="cd06848">
    <property type="entry name" value="GCS_H"/>
    <property type="match status" value="1"/>
</dbReference>
<dbReference type="Pfam" id="PF01597">
    <property type="entry name" value="GCV_H"/>
    <property type="match status" value="1"/>
</dbReference>
<dbReference type="AlphaFoldDB" id="A0A443SS39"/>
<sequence length="203" mass="23160">MCASIINNNNNENIATSAVRKPSKSKFEHHVFIERLDKVIDVYVLTELLDRVYSEKHEWAQIDGKIAKIGISDYAQEALGDVVFVQLPEVGQEVKQDEEIGTVESVKAASEVYTPLTGVVREINKKLEEKPGLINTACYTDGWLFTLEYTKSEELKHLMDEQQYQNYLKQNSAVLTYKLTYSSVVTIKNLLKSKIMRSTHLKD</sequence>
<evidence type="ECO:0000256" key="4">
    <source>
        <dbReference type="PIRSR" id="PIRSR617453-50"/>
    </source>
</evidence>
<proteinExistence type="inferred from homology"/>
<keyword evidence="3 5" id="KW-0809">Transit peptide</keyword>
<comment type="function">
    <text evidence="5">The H protein shuttles the methylamine group of glycine from the P protein to the T protein.</text>
</comment>
<dbReference type="GO" id="GO:0009249">
    <property type="term" value="P:protein lipoylation"/>
    <property type="evidence" value="ECO:0007669"/>
    <property type="project" value="TreeGrafter"/>
</dbReference>
<dbReference type="GO" id="GO:0005960">
    <property type="term" value="C:glycine cleavage complex"/>
    <property type="evidence" value="ECO:0007669"/>
    <property type="project" value="UniProtKB-UniRule"/>
</dbReference>
<keyword evidence="8" id="KW-1185">Reference proteome</keyword>
<name>A0A443SS39_9ACAR</name>
<dbReference type="VEuPathDB" id="VectorBase:LDEU001673"/>
<feature type="domain" description="Lipoyl-binding" evidence="6">
    <location>
        <begin position="66"/>
        <end position="148"/>
    </location>
</feature>
<evidence type="ECO:0000256" key="2">
    <source>
        <dbReference type="ARBA" id="ARBA00022823"/>
    </source>
</evidence>
<dbReference type="GO" id="GO:0019464">
    <property type="term" value="P:glycine decarboxylation via glycine cleavage system"/>
    <property type="evidence" value="ECO:0007669"/>
    <property type="project" value="UniProtKB-UniRule"/>
</dbReference>
<dbReference type="SUPFAM" id="SSF51230">
    <property type="entry name" value="Single hybrid motif"/>
    <property type="match status" value="1"/>
</dbReference>
<dbReference type="GO" id="GO:0005739">
    <property type="term" value="C:mitochondrion"/>
    <property type="evidence" value="ECO:0007669"/>
    <property type="project" value="UniProtKB-SubCell"/>
</dbReference>
<evidence type="ECO:0000313" key="7">
    <source>
        <dbReference type="EMBL" id="RWS30366.1"/>
    </source>
</evidence>
<dbReference type="NCBIfam" id="NF002270">
    <property type="entry name" value="PRK01202.1"/>
    <property type="match status" value="1"/>
</dbReference>